<gene>
    <name evidence="2" type="ORF">EAX61_03110</name>
</gene>
<evidence type="ECO:0000256" key="1">
    <source>
        <dbReference type="SAM" id="SignalP"/>
    </source>
</evidence>
<dbReference type="OrthoDB" id="607469at2"/>
<organism evidence="2 3">
    <name type="scientific">Dokdonia sinensis</name>
    <dbReference type="NCBI Taxonomy" id="2479847"/>
    <lineage>
        <taxon>Bacteria</taxon>
        <taxon>Pseudomonadati</taxon>
        <taxon>Bacteroidota</taxon>
        <taxon>Flavobacteriia</taxon>
        <taxon>Flavobacteriales</taxon>
        <taxon>Flavobacteriaceae</taxon>
        <taxon>Dokdonia</taxon>
    </lineage>
</organism>
<name>A0A3M0H1B2_9FLAO</name>
<dbReference type="InterPro" id="IPR036680">
    <property type="entry name" value="SPOR-like_sf"/>
</dbReference>
<reference evidence="2 3" key="1">
    <citation type="submission" date="2018-10" db="EMBL/GenBank/DDBJ databases">
        <title>Dokdonia luteus sp. nov., isolated from sea water.</title>
        <authorList>
            <person name="Zhou L.Y."/>
            <person name="Du Z.J."/>
        </authorList>
    </citation>
    <scope>NUCLEOTIDE SEQUENCE [LARGE SCALE GENOMIC DNA]</scope>
    <source>
        <strain evidence="2 3">SH27</strain>
    </source>
</reference>
<proteinExistence type="predicted"/>
<dbReference type="SUPFAM" id="SSF110997">
    <property type="entry name" value="Sporulation related repeat"/>
    <property type="match status" value="1"/>
</dbReference>
<evidence type="ECO:0008006" key="4">
    <source>
        <dbReference type="Google" id="ProtNLM"/>
    </source>
</evidence>
<keyword evidence="3" id="KW-1185">Reference proteome</keyword>
<keyword evidence="1" id="KW-0732">Signal</keyword>
<evidence type="ECO:0000313" key="2">
    <source>
        <dbReference type="EMBL" id="RMB63396.1"/>
    </source>
</evidence>
<comment type="caution">
    <text evidence="2">The sequence shown here is derived from an EMBL/GenBank/DDBJ whole genome shotgun (WGS) entry which is preliminary data.</text>
</comment>
<dbReference type="RefSeq" id="WP_121916199.1">
    <property type="nucleotide sequence ID" value="NZ_REFV01000002.1"/>
</dbReference>
<dbReference type="AlphaFoldDB" id="A0A3M0H1B2"/>
<evidence type="ECO:0000313" key="3">
    <source>
        <dbReference type="Proteomes" id="UP000281985"/>
    </source>
</evidence>
<sequence>MKNYFFLILLLPILAIAQDSKTFTRDKEFYIRGNTKVIGNNILSKDATKPFDEDDRVNDEFKMQYVDIDNDESTYSSSSAYLDIDDDATIVYAGLYWTATYYGEKGVKKFKDNRTFYKKKEERAHDFQDVKFALPQGGYENVRGSLIFDGEQSRNKMLSSRSPYACVADVTALVKSQDKKTGMYTVANVSATEGLILGGSSAGWMLYVVYEQETEPLQYITTYHGFEFINKQPVEVEFGNFKSDEKGEVRTAVTVGALEGDVTLARDQIGIYNPKEDAFITLDNRVRASDNFFNSTITINDTIFTKRNPASRNTLGFDIAKLNIPNTENAVIANSSSGVKMQFKTRSDRYFLFFTAFQTTISEAFFSSLGAKENETEVEPSVEEDIAIAVKAKENTPITIDVLNRVDENTEEAEEKEEVDKPSSPFIKDPEVTRILEKPSVSIPEIGKGFYIVTNVFSTLENAEKWSTTLTERGFTPQTMLRPDNGLFYVFLNSGTDLPALYEELKQVRLEKDLDKAWMLKINME</sequence>
<protein>
    <recommendedName>
        <fullName evidence="4">SPOR domain-containing protein</fullName>
    </recommendedName>
</protein>
<dbReference type="EMBL" id="REFV01000002">
    <property type="protein sequence ID" value="RMB63396.1"/>
    <property type="molecule type" value="Genomic_DNA"/>
</dbReference>
<feature type="chain" id="PRO_5018212362" description="SPOR domain-containing protein" evidence="1">
    <location>
        <begin position="18"/>
        <end position="525"/>
    </location>
</feature>
<feature type="signal peptide" evidence="1">
    <location>
        <begin position="1"/>
        <end position="17"/>
    </location>
</feature>
<dbReference type="GO" id="GO:0042834">
    <property type="term" value="F:peptidoglycan binding"/>
    <property type="evidence" value="ECO:0007669"/>
    <property type="project" value="InterPro"/>
</dbReference>
<accession>A0A3M0H1B2</accession>
<dbReference type="Proteomes" id="UP000281985">
    <property type="component" value="Unassembled WGS sequence"/>
</dbReference>